<proteinExistence type="predicted"/>
<feature type="compositionally biased region" description="Low complexity" evidence="1">
    <location>
        <begin position="69"/>
        <end position="84"/>
    </location>
</feature>
<reference evidence="2" key="2">
    <citation type="submission" date="2022-06" db="UniProtKB">
        <authorList>
            <consortium name="EnsemblMetazoa"/>
        </authorList>
    </citation>
    <scope>IDENTIFICATION</scope>
    <source>
        <strain evidence="2">DF5081</strain>
    </source>
</reference>
<accession>A0A8R1E8X5</accession>
<sequence length="126" mass="14430">MFEKRVQKVKDQLCKGRAPPQFREKERPPSPVQPRRRQVSYVVADHGACANRLHSNVIVKSARNKDSQSSEPSGSSSTQSGTKTEQLREKKISFAKKRRNRSLVCILPRITLERYVQGQLDLVQEK</sequence>
<evidence type="ECO:0000313" key="3">
    <source>
        <dbReference type="Proteomes" id="UP000005237"/>
    </source>
</evidence>
<organism evidence="2 3">
    <name type="scientific">Caenorhabditis japonica</name>
    <dbReference type="NCBI Taxonomy" id="281687"/>
    <lineage>
        <taxon>Eukaryota</taxon>
        <taxon>Metazoa</taxon>
        <taxon>Ecdysozoa</taxon>
        <taxon>Nematoda</taxon>
        <taxon>Chromadorea</taxon>
        <taxon>Rhabditida</taxon>
        <taxon>Rhabditina</taxon>
        <taxon>Rhabditomorpha</taxon>
        <taxon>Rhabditoidea</taxon>
        <taxon>Rhabditidae</taxon>
        <taxon>Peloderinae</taxon>
        <taxon>Caenorhabditis</taxon>
    </lineage>
</organism>
<dbReference type="AlphaFoldDB" id="A0A8R1E8X5"/>
<feature type="region of interest" description="Disordered" evidence="1">
    <location>
        <begin position="54"/>
        <end position="87"/>
    </location>
</feature>
<evidence type="ECO:0000313" key="2">
    <source>
        <dbReference type="EnsemblMetazoa" id="CJA24316.1"/>
    </source>
</evidence>
<feature type="compositionally biased region" description="Basic and acidic residues" evidence="1">
    <location>
        <begin position="1"/>
        <end position="14"/>
    </location>
</feature>
<name>A0A8R1E8X5_CAEJA</name>
<dbReference type="Proteomes" id="UP000005237">
    <property type="component" value="Unassembled WGS sequence"/>
</dbReference>
<reference evidence="3" key="1">
    <citation type="submission" date="2010-08" db="EMBL/GenBank/DDBJ databases">
        <authorList>
            <consortium name="Caenorhabditis japonica Sequencing Consortium"/>
            <person name="Wilson R.K."/>
        </authorList>
    </citation>
    <scope>NUCLEOTIDE SEQUENCE [LARGE SCALE GENOMIC DNA]</scope>
    <source>
        <strain evidence="3">DF5081</strain>
    </source>
</reference>
<protein>
    <submittedName>
        <fullName evidence="2">Uncharacterized protein</fullName>
    </submittedName>
</protein>
<evidence type="ECO:0000256" key="1">
    <source>
        <dbReference type="SAM" id="MobiDB-lite"/>
    </source>
</evidence>
<feature type="region of interest" description="Disordered" evidence="1">
    <location>
        <begin position="1"/>
        <end position="38"/>
    </location>
</feature>
<keyword evidence="3" id="KW-1185">Reference proteome</keyword>
<dbReference type="EnsemblMetazoa" id="CJA24316.1">
    <property type="protein sequence ID" value="CJA24316.1"/>
    <property type="gene ID" value="WBGene00179888"/>
</dbReference>